<feature type="region of interest" description="Disordered" evidence="1">
    <location>
        <begin position="1"/>
        <end position="26"/>
    </location>
</feature>
<organism evidence="2 3">
    <name type="scientific">Kipferlia bialata</name>
    <dbReference type="NCBI Taxonomy" id="797122"/>
    <lineage>
        <taxon>Eukaryota</taxon>
        <taxon>Metamonada</taxon>
        <taxon>Carpediemonas-like organisms</taxon>
        <taxon>Kipferlia</taxon>
    </lineage>
</organism>
<keyword evidence="3" id="KW-1185">Reference proteome</keyword>
<evidence type="ECO:0000313" key="3">
    <source>
        <dbReference type="Proteomes" id="UP000265618"/>
    </source>
</evidence>
<dbReference type="EMBL" id="BDIP01000159">
    <property type="protein sequence ID" value="GIQ80386.1"/>
    <property type="molecule type" value="Genomic_DNA"/>
</dbReference>
<dbReference type="Proteomes" id="UP000265618">
    <property type="component" value="Unassembled WGS sequence"/>
</dbReference>
<name>A0A9K3CNH4_9EUKA</name>
<dbReference type="AlphaFoldDB" id="A0A9K3CNH4"/>
<feature type="compositionally biased region" description="Polar residues" evidence="1">
    <location>
        <begin position="10"/>
        <end position="26"/>
    </location>
</feature>
<evidence type="ECO:0000256" key="1">
    <source>
        <dbReference type="SAM" id="MobiDB-lite"/>
    </source>
</evidence>
<proteinExistence type="predicted"/>
<comment type="caution">
    <text evidence="2">The sequence shown here is derived from an EMBL/GenBank/DDBJ whole genome shotgun (WGS) entry which is preliminary data.</text>
</comment>
<protein>
    <submittedName>
        <fullName evidence="2">Uncharacterized protein</fullName>
    </submittedName>
</protein>
<reference evidence="2 3" key="1">
    <citation type="journal article" date="2018" name="PLoS ONE">
        <title>The draft genome of Kipferlia bialata reveals reductive genome evolution in fornicate parasites.</title>
        <authorList>
            <person name="Tanifuji G."/>
            <person name="Takabayashi S."/>
            <person name="Kume K."/>
            <person name="Takagi M."/>
            <person name="Nakayama T."/>
            <person name="Kamikawa R."/>
            <person name="Inagaki Y."/>
            <person name="Hashimoto T."/>
        </authorList>
    </citation>
    <scope>NUCLEOTIDE SEQUENCE [LARGE SCALE GENOMIC DNA]</scope>
    <source>
        <strain evidence="2">NY0173</strain>
    </source>
</reference>
<sequence length="196" mass="21331">MPPVPESVPDTPTQGSGTEETGSMSRTITSINDVCGPIKSLQQEVQTLAEGVDQAFSRVYTLDSMYKAKWGDRWNSTPVLMVLGQKRVEFDAAQKRIGEATSTLSSLIEAMQAAETADLMMGGTIVEAEQARARDTADEHRKEKLRYTVKYLDAMGKYLHGTSVFLTQTVEGDIATAERMLLTGSCQTVTLATGTQ</sequence>
<gene>
    <name evidence="2" type="ORF">KIPB_001179</name>
</gene>
<evidence type="ECO:0000313" key="2">
    <source>
        <dbReference type="EMBL" id="GIQ80386.1"/>
    </source>
</evidence>
<accession>A0A9K3CNH4</accession>